<accession>A0A833WJE3</accession>
<sequence length="79" mass="9085">MNDPQEFNMNHTMVQTGAIVSVFECQFDRMWKVASQKTTKRGKRARVADSEESEPGKKRKAEKRTCFPTTLSFLEMLGL</sequence>
<protein>
    <submittedName>
        <fullName evidence="2">Uncharacterized protein</fullName>
    </submittedName>
</protein>
<name>A0A833WJE3_PHYIN</name>
<dbReference type="Proteomes" id="UP000602510">
    <property type="component" value="Unassembled WGS sequence"/>
</dbReference>
<organism evidence="2 4">
    <name type="scientific">Phytophthora infestans</name>
    <name type="common">Potato late blight agent</name>
    <name type="synonym">Botrytis infestans</name>
    <dbReference type="NCBI Taxonomy" id="4787"/>
    <lineage>
        <taxon>Eukaryota</taxon>
        <taxon>Sar</taxon>
        <taxon>Stramenopiles</taxon>
        <taxon>Oomycota</taxon>
        <taxon>Peronosporomycetes</taxon>
        <taxon>Peronosporales</taxon>
        <taxon>Peronosporaceae</taxon>
        <taxon>Phytophthora</taxon>
    </lineage>
</organism>
<reference evidence="2" key="1">
    <citation type="submission" date="2020-04" db="EMBL/GenBank/DDBJ databases">
        <title>Hybrid Assembly of Korean Phytophthora infestans isolates.</title>
        <authorList>
            <person name="Prokchorchik M."/>
            <person name="Lee Y."/>
            <person name="Seo J."/>
            <person name="Cho J.-H."/>
            <person name="Park Y.-E."/>
            <person name="Jang D.-C."/>
            <person name="Im J.-S."/>
            <person name="Choi J.-G."/>
            <person name="Park H.-J."/>
            <person name="Lee G.-B."/>
            <person name="Lee Y.-G."/>
            <person name="Hong S.-Y."/>
            <person name="Cho K."/>
            <person name="Sohn K.H."/>
        </authorList>
    </citation>
    <scope>NUCLEOTIDE SEQUENCE</scope>
    <source>
        <strain evidence="2">KR_1_A1</strain>
        <strain evidence="3">KR_2_A2</strain>
    </source>
</reference>
<dbReference type="AlphaFoldDB" id="A0A833WJE3"/>
<keyword evidence="4" id="KW-1185">Reference proteome</keyword>
<dbReference type="EMBL" id="WSZM01000080">
    <property type="protein sequence ID" value="KAF4043653.1"/>
    <property type="molecule type" value="Genomic_DNA"/>
</dbReference>
<dbReference type="EMBL" id="JAACNO010000560">
    <property type="protein sequence ID" value="KAF4146789.1"/>
    <property type="molecule type" value="Genomic_DNA"/>
</dbReference>
<comment type="caution">
    <text evidence="2">The sequence shown here is derived from an EMBL/GenBank/DDBJ whole genome shotgun (WGS) entry which is preliminary data.</text>
</comment>
<feature type="region of interest" description="Disordered" evidence="1">
    <location>
        <begin position="38"/>
        <end position="62"/>
    </location>
</feature>
<gene>
    <name evidence="2" type="ORF">GN244_ATG03966</name>
    <name evidence="3" type="ORF">GN958_ATG04043</name>
</gene>
<proteinExistence type="predicted"/>
<evidence type="ECO:0000313" key="4">
    <source>
        <dbReference type="Proteomes" id="UP000602510"/>
    </source>
</evidence>
<evidence type="ECO:0000313" key="3">
    <source>
        <dbReference type="EMBL" id="KAF4146789.1"/>
    </source>
</evidence>
<dbReference type="Proteomes" id="UP000704712">
    <property type="component" value="Unassembled WGS sequence"/>
</dbReference>
<evidence type="ECO:0000256" key="1">
    <source>
        <dbReference type="SAM" id="MobiDB-lite"/>
    </source>
</evidence>
<evidence type="ECO:0000313" key="2">
    <source>
        <dbReference type="EMBL" id="KAF4043653.1"/>
    </source>
</evidence>